<dbReference type="Pfam" id="PF02577">
    <property type="entry name" value="BFN_dom"/>
    <property type="match status" value="1"/>
</dbReference>
<dbReference type="PANTHER" id="PTHR15160:SF1">
    <property type="entry name" value="VON HIPPEL-LINDAU DISEASE TUMOR SUPPRESSOR"/>
    <property type="match status" value="1"/>
</dbReference>
<accession>A0A1V6CAV5</accession>
<name>A0A1V6CAV5_UNCT6</name>
<feature type="domain" description="BFN" evidence="1">
    <location>
        <begin position="1"/>
        <end position="132"/>
    </location>
</feature>
<dbReference type="InterPro" id="IPR003729">
    <property type="entry name" value="Bi_nuclease_dom"/>
</dbReference>
<dbReference type="GO" id="GO:0004518">
    <property type="term" value="F:nuclease activity"/>
    <property type="evidence" value="ECO:0007669"/>
    <property type="project" value="InterPro"/>
</dbReference>
<dbReference type="Proteomes" id="UP000485562">
    <property type="component" value="Unassembled WGS sequence"/>
</dbReference>
<proteinExistence type="predicted"/>
<evidence type="ECO:0000313" key="2">
    <source>
        <dbReference type="EMBL" id="OQB74035.1"/>
    </source>
</evidence>
<dbReference type="InterPro" id="IPR036104">
    <property type="entry name" value="BFN_sf"/>
</dbReference>
<evidence type="ECO:0000259" key="1">
    <source>
        <dbReference type="PROSITE" id="PS51658"/>
    </source>
</evidence>
<protein>
    <recommendedName>
        <fullName evidence="1">BFN domain-containing protein</fullName>
    </recommendedName>
</protein>
<comment type="caution">
    <text evidence="2">The sequence shown here is derived from an EMBL/GenBank/DDBJ whole genome shotgun (WGS) entry which is preliminary data.</text>
</comment>
<organism evidence="2">
    <name type="scientific">candidate division TA06 bacterium ADurb.Bin131</name>
    <dbReference type="NCBI Taxonomy" id="1852827"/>
    <lineage>
        <taxon>Bacteria</taxon>
        <taxon>Bacteria division TA06</taxon>
    </lineage>
</organism>
<reference evidence="2" key="1">
    <citation type="submission" date="2017-02" db="EMBL/GenBank/DDBJ databases">
        <title>Delving into the versatile metabolic prowess of the omnipresent phylum Bacteroidetes.</title>
        <authorList>
            <person name="Nobu M.K."/>
            <person name="Mei R."/>
            <person name="Narihiro T."/>
            <person name="Kuroda K."/>
            <person name="Liu W.-T."/>
        </authorList>
    </citation>
    <scope>NUCLEOTIDE SEQUENCE</scope>
    <source>
        <strain evidence="2">ADurb.Bin131</strain>
    </source>
</reference>
<dbReference type="AlphaFoldDB" id="A0A1V6CAV5"/>
<gene>
    <name evidence="2" type="ORF">BWX89_00689</name>
</gene>
<dbReference type="PROSITE" id="PS51658">
    <property type="entry name" value="BFN"/>
    <property type="match status" value="1"/>
</dbReference>
<sequence>MVKVEVENIVLNITTSTPIVILRDTKGGGILPIVIGLFEAQAILLTLEKEEFPRPLTHDLLKLVIDHLGGKIIRIEIHSLKENTYYANLIIEAGSQQIKIDCRPSDGIALALKASAPIFASEDLIENPDIIKYYAGKESLNAGPSDRPINQKEAEEFRKYLEQLNAQEFWKKLKEETEET</sequence>
<dbReference type="PANTHER" id="PTHR15160">
    <property type="entry name" value="VON HIPPEL-LINDAU PROTEIN"/>
    <property type="match status" value="1"/>
</dbReference>
<dbReference type="SUPFAM" id="SSF103256">
    <property type="entry name" value="Hypothetical protein TM0160"/>
    <property type="match status" value="1"/>
</dbReference>
<dbReference type="Gene3D" id="3.10.690.10">
    <property type="entry name" value="Bifunctional nuclease domain"/>
    <property type="match status" value="1"/>
</dbReference>
<dbReference type="EMBL" id="MWDQ01000053">
    <property type="protein sequence ID" value="OQB74035.1"/>
    <property type="molecule type" value="Genomic_DNA"/>
</dbReference>